<dbReference type="PANTHER" id="PTHR13018">
    <property type="entry name" value="PROBABLE MEMBRANE PROTEIN DUF221-RELATED"/>
    <property type="match status" value="1"/>
</dbReference>
<feature type="transmembrane region" description="Helical" evidence="8">
    <location>
        <begin position="33"/>
        <end position="53"/>
    </location>
</feature>
<evidence type="ECO:0000259" key="12">
    <source>
        <dbReference type="Pfam" id="PF14703"/>
    </source>
</evidence>
<evidence type="ECO:0000256" key="3">
    <source>
        <dbReference type="ARBA" id="ARBA00022448"/>
    </source>
</evidence>
<evidence type="ECO:0000256" key="8">
    <source>
        <dbReference type="SAM" id="Phobius"/>
    </source>
</evidence>
<feature type="transmembrane region" description="Helical" evidence="8">
    <location>
        <begin position="477"/>
        <end position="501"/>
    </location>
</feature>
<dbReference type="InterPro" id="IPR045122">
    <property type="entry name" value="Csc1-like"/>
</dbReference>
<feature type="transmembrane region" description="Helical" evidence="8">
    <location>
        <begin position="116"/>
        <end position="139"/>
    </location>
</feature>
<dbReference type="EMBL" id="KQ947436">
    <property type="protein sequence ID" value="KUJ08233.1"/>
    <property type="molecule type" value="Genomic_DNA"/>
</dbReference>
<feature type="transmembrane region" description="Helical" evidence="8">
    <location>
        <begin position="686"/>
        <end position="708"/>
    </location>
</feature>
<keyword evidence="4 8" id="KW-0812">Transmembrane</keyword>
<dbReference type="InterPro" id="IPR003864">
    <property type="entry name" value="CSC1/OSCA1-like_7TM"/>
</dbReference>
<evidence type="ECO:0000259" key="10">
    <source>
        <dbReference type="Pfam" id="PF12621"/>
    </source>
</evidence>
<feature type="region of interest" description="Disordered" evidence="7">
    <location>
        <begin position="280"/>
        <end position="302"/>
    </location>
</feature>
<accession>A0A132B7K6</accession>
<name>A0A132B7K6_MOLSC</name>
<evidence type="ECO:0000256" key="4">
    <source>
        <dbReference type="ARBA" id="ARBA00022692"/>
    </source>
</evidence>
<evidence type="ECO:0000256" key="6">
    <source>
        <dbReference type="ARBA" id="ARBA00023136"/>
    </source>
</evidence>
<feature type="domain" description="10TM putative phosphate transporter extracellular tail" evidence="10">
    <location>
        <begin position="907"/>
        <end position="965"/>
    </location>
</feature>
<evidence type="ECO:0000256" key="1">
    <source>
        <dbReference type="ARBA" id="ARBA00004141"/>
    </source>
</evidence>
<dbReference type="FunCoup" id="A0A132B7K6">
    <property type="interactions" value="179"/>
</dbReference>
<dbReference type="Pfam" id="PF14703">
    <property type="entry name" value="PHM7_cyt"/>
    <property type="match status" value="1"/>
</dbReference>
<keyword evidence="6 8" id="KW-0472">Membrane</keyword>
<gene>
    <name evidence="13" type="ORF">LY89DRAFT_536914</name>
</gene>
<dbReference type="InParanoid" id="A0A132B7K6"/>
<dbReference type="Pfam" id="PF02714">
    <property type="entry name" value="RSN1_7TM"/>
    <property type="match status" value="1"/>
</dbReference>
<evidence type="ECO:0000313" key="13">
    <source>
        <dbReference type="EMBL" id="KUJ08233.1"/>
    </source>
</evidence>
<evidence type="ECO:0000313" key="14">
    <source>
        <dbReference type="Proteomes" id="UP000070700"/>
    </source>
</evidence>
<feature type="transmembrane region" description="Helical" evidence="8">
    <location>
        <begin position="159"/>
        <end position="179"/>
    </location>
</feature>
<feature type="domain" description="CSC1/OSCA1-like 7TM region" evidence="9">
    <location>
        <begin position="475"/>
        <end position="747"/>
    </location>
</feature>
<feature type="transmembrane region" description="Helical" evidence="8">
    <location>
        <begin position="570"/>
        <end position="596"/>
    </location>
</feature>
<dbReference type="InterPro" id="IPR027815">
    <property type="entry name" value="CSC1/OSCA1-like_cyt"/>
</dbReference>
<feature type="non-terminal residue" evidence="13">
    <location>
        <position position="1"/>
    </location>
</feature>
<comment type="subcellular location">
    <subcellularLocation>
        <location evidence="1">Membrane</location>
        <topology evidence="1">Multi-pass membrane protein</topology>
    </subcellularLocation>
</comment>
<dbReference type="GO" id="GO:0005227">
    <property type="term" value="F:calcium-activated cation channel activity"/>
    <property type="evidence" value="ECO:0007669"/>
    <property type="project" value="InterPro"/>
</dbReference>
<reference evidence="13 14" key="1">
    <citation type="submission" date="2015-10" db="EMBL/GenBank/DDBJ databases">
        <title>Full genome of DAOMC 229536 Phialocephala scopiformis, a fungal endophyte of spruce producing the potent anti-insectan compound rugulosin.</title>
        <authorList>
            <consortium name="DOE Joint Genome Institute"/>
            <person name="Walker A.K."/>
            <person name="Frasz S.L."/>
            <person name="Seifert K.A."/>
            <person name="Miller J.D."/>
            <person name="Mondo S.J."/>
            <person name="Labutti K."/>
            <person name="Lipzen A."/>
            <person name="Dockter R."/>
            <person name="Kennedy M."/>
            <person name="Grigoriev I.V."/>
            <person name="Spatafora J.W."/>
        </authorList>
    </citation>
    <scope>NUCLEOTIDE SEQUENCE [LARGE SCALE GENOMIC DNA]</scope>
    <source>
        <strain evidence="13 14">CBS 120377</strain>
    </source>
</reference>
<dbReference type="KEGG" id="psco:LY89DRAFT_536914"/>
<evidence type="ECO:0000259" key="9">
    <source>
        <dbReference type="Pfam" id="PF02714"/>
    </source>
</evidence>
<dbReference type="Pfam" id="PF12621">
    <property type="entry name" value="PHM7_ext"/>
    <property type="match status" value="1"/>
</dbReference>
<keyword evidence="14" id="KW-1185">Reference proteome</keyword>
<dbReference type="InterPro" id="IPR032880">
    <property type="entry name" value="CSC1/OSCA1-like_N"/>
</dbReference>
<feature type="compositionally biased region" description="Basic and acidic residues" evidence="7">
    <location>
        <begin position="292"/>
        <end position="302"/>
    </location>
</feature>
<evidence type="ECO:0000256" key="5">
    <source>
        <dbReference type="ARBA" id="ARBA00022989"/>
    </source>
</evidence>
<feature type="domain" description="CSC1/OSCA1-like cytosolic" evidence="12">
    <location>
        <begin position="204"/>
        <end position="463"/>
    </location>
</feature>
<comment type="similarity">
    <text evidence="2">Belongs to the CSC1 (TC 1.A.17) family.</text>
</comment>
<dbReference type="AlphaFoldDB" id="A0A132B7K6"/>
<dbReference type="InterPro" id="IPR022257">
    <property type="entry name" value="PHM7_ext"/>
</dbReference>
<dbReference type="GO" id="GO:0005886">
    <property type="term" value="C:plasma membrane"/>
    <property type="evidence" value="ECO:0007669"/>
    <property type="project" value="TreeGrafter"/>
</dbReference>
<protein>
    <submittedName>
        <fullName evidence="13">DUF221-domain-containing protein</fullName>
    </submittedName>
</protein>
<dbReference type="PANTHER" id="PTHR13018:SF53">
    <property type="entry name" value="DUF221 DOMAIN PROTEIN"/>
    <property type="match status" value="1"/>
</dbReference>
<dbReference type="GeneID" id="28817837"/>
<dbReference type="Pfam" id="PF13967">
    <property type="entry name" value="RSN1_TM"/>
    <property type="match status" value="1"/>
</dbReference>
<dbReference type="OrthoDB" id="1076608at2759"/>
<feature type="transmembrane region" description="Helical" evidence="8">
    <location>
        <begin position="616"/>
        <end position="634"/>
    </location>
</feature>
<keyword evidence="3" id="KW-0813">Transport</keyword>
<feature type="domain" description="CSC1/OSCA1-like N-terminal transmembrane" evidence="11">
    <location>
        <begin position="33"/>
        <end position="181"/>
    </location>
</feature>
<evidence type="ECO:0000259" key="11">
    <source>
        <dbReference type="Pfam" id="PF13967"/>
    </source>
</evidence>
<feature type="transmembrane region" description="Helical" evidence="8">
    <location>
        <begin position="521"/>
        <end position="543"/>
    </location>
</feature>
<sequence>TTDPRVGSARDGSNSTSVLKATEGTNSASFSTLFMTFVPVAIYAVVCVIIFIVGRKYLPRVYAPRTFLSSLQPHERTKSLPSGWFNWMKQFWHTPDIEVLHRTSFDGFLFLRYLKVLCVICCFGMLLTWPILLPLHALGGGGNTQLDMLTFGNIAHPSWCYGHALLAWVFFGFILLMVGRECIFFINLRQAYLLSPFYANRLSSRTVLFTCVPTQILDEKKLRRIFGDTVKNVWIPKVTEELDELVNEREQTAFRLEKAEIELIKKANAAYQKALKSGHPDIETKVGTPSERSSKESKGVDVEIKAESPNWPLSPLSPLSAASTISPISPASPVSPRSFTRSDGTPIDMTSYGFTGPSPDVVGSVAALWIPAEERPYHRPIANYGRRVDTIRWTRSRLKALGVKISKLRRDYRKGKGRPIPAAFVEFHSQVDAQAAYQTLAHHTANNMRPEIVGVRPEEIHWKAMYFSWYERIIRRFLIQGFVAAMVIFWSVPAAIIGLISNVKYLTSKFIFLAWINKLPTVILGLISGLLPAVALSLLMSAVPIIMRMCARQAGVPTESKIELFVQNSYFVFQLVQVFLITTLTSAASAAITQILQDPLSARTLLSKNLPKASNFYISYFILQGLAMSATRIMHMVSIFRHGLLANSGTHPRQISARYHRLRRIHWGSVYPVFTNMGIIAISYSLIAPIVLAVAAIGLSIVYITYRYNLLYVYSSNLDTRGLCYPRALKQTLTGVYLAEICLIGLFGIKGAYGPVVLTFGLVIFTALFHVSLNDALSPLLYNLPRTLAAEEELLKAGNHPLAAENLEDKHDNDLETNIDPDAGYDSDFDPSAADAVSHGTQSSRAGIPVEGADRALTLTTGTLKSMIRTKYTASPIPAFLTKIDFWSPWLSPIPDPNKKANFILKFLHPTIFCDYHVIRAGIPAELYHLGAVHEYDEKILKDAFSPPGMRKRSPRLWIPSDVAG</sequence>
<organism evidence="13 14">
    <name type="scientific">Mollisia scopiformis</name>
    <name type="common">Conifer needle endophyte fungus</name>
    <name type="synonym">Phialocephala scopiformis</name>
    <dbReference type="NCBI Taxonomy" id="149040"/>
    <lineage>
        <taxon>Eukaryota</taxon>
        <taxon>Fungi</taxon>
        <taxon>Dikarya</taxon>
        <taxon>Ascomycota</taxon>
        <taxon>Pezizomycotina</taxon>
        <taxon>Leotiomycetes</taxon>
        <taxon>Helotiales</taxon>
        <taxon>Mollisiaceae</taxon>
        <taxon>Mollisia</taxon>
    </lineage>
</organism>
<evidence type="ECO:0000256" key="7">
    <source>
        <dbReference type="SAM" id="MobiDB-lite"/>
    </source>
</evidence>
<keyword evidence="5 8" id="KW-1133">Transmembrane helix</keyword>
<feature type="transmembrane region" description="Helical" evidence="8">
    <location>
        <begin position="728"/>
        <end position="749"/>
    </location>
</feature>
<dbReference type="Proteomes" id="UP000070700">
    <property type="component" value="Unassembled WGS sequence"/>
</dbReference>
<feature type="non-terminal residue" evidence="13">
    <location>
        <position position="965"/>
    </location>
</feature>
<dbReference type="RefSeq" id="XP_018062588.1">
    <property type="nucleotide sequence ID" value="XM_018208111.1"/>
</dbReference>
<evidence type="ECO:0000256" key="2">
    <source>
        <dbReference type="ARBA" id="ARBA00007779"/>
    </source>
</evidence>
<proteinExistence type="inferred from homology"/>